<accession>A0A0B6ZJF4</accession>
<reference evidence="1" key="1">
    <citation type="submission" date="2014-12" db="EMBL/GenBank/DDBJ databases">
        <title>Insight into the proteome of Arion vulgaris.</title>
        <authorList>
            <person name="Aradska J."/>
            <person name="Bulat T."/>
            <person name="Smidak R."/>
            <person name="Sarate P."/>
            <person name="Gangsoo J."/>
            <person name="Sialana F."/>
            <person name="Bilban M."/>
            <person name="Lubec G."/>
        </authorList>
    </citation>
    <scope>NUCLEOTIDE SEQUENCE</scope>
    <source>
        <tissue evidence="1">Skin</tissue>
    </source>
</reference>
<proteinExistence type="predicted"/>
<dbReference type="AlphaFoldDB" id="A0A0B6ZJF4"/>
<evidence type="ECO:0000313" key="1">
    <source>
        <dbReference type="EMBL" id="CEK68759.1"/>
    </source>
</evidence>
<gene>
    <name evidence="1" type="primary">ORF67624</name>
</gene>
<feature type="non-terminal residue" evidence="1">
    <location>
        <position position="1"/>
    </location>
</feature>
<name>A0A0B6ZJF4_9EUPU</name>
<dbReference type="EMBL" id="HACG01021894">
    <property type="protein sequence ID" value="CEK68759.1"/>
    <property type="molecule type" value="Transcribed_RNA"/>
</dbReference>
<organism evidence="1">
    <name type="scientific">Arion vulgaris</name>
    <dbReference type="NCBI Taxonomy" id="1028688"/>
    <lineage>
        <taxon>Eukaryota</taxon>
        <taxon>Metazoa</taxon>
        <taxon>Spiralia</taxon>
        <taxon>Lophotrochozoa</taxon>
        <taxon>Mollusca</taxon>
        <taxon>Gastropoda</taxon>
        <taxon>Heterobranchia</taxon>
        <taxon>Euthyneura</taxon>
        <taxon>Panpulmonata</taxon>
        <taxon>Eupulmonata</taxon>
        <taxon>Stylommatophora</taxon>
        <taxon>Helicina</taxon>
        <taxon>Arionoidea</taxon>
        <taxon>Arionidae</taxon>
        <taxon>Arion</taxon>
    </lineage>
</organism>
<protein>
    <submittedName>
        <fullName evidence="1">Uncharacterized protein</fullName>
    </submittedName>
</protein>
<sequence length="107" mass="12360">LNHLSTETWCISIYHELSCTLVFHKLIQDVSPTCKETHNTGVSLSTISCEAHRHVTNYQKVYHHLHRGTQHRCIIVYNEPSYTLSVSHPTTRCITPGNEIYNTLVYH</sequence>